<keyword evidence="1" id="KW-0472">Membrane</keyword>
<proteinExistence type="predicted"/>
<dbReference type="OrthoDB" id="3786257at2"/>
<reference evidence="2 3" key="1">
    <citation type="submission" date="2019-03" db="EMBL/GenBank/DDBJ databases">
        <title>Genomics of glacier-inhabiting Cryobacterium strains.</title>
        <authorList>
            <person name="Liu Q."/>
            <person name="Xin Y.-H."/>
        </authorList>
    </citation>
    <scope>NUCLEOTIDE SEQUENCE [LARGE SCALE GENOMIC DNA]</scope>
    <source>
        <strain evidence="2 3">TMT1-1</strain>
    </source>
</reference>
<sequence>MTQIDFDPVFSAAVRNELDARVSAPSSTVPFWRRHLRLGAGIFAGASILIGGAAAAAGLLTMPGAQEVTEFGASVVKTATGTDTLQLGAVPDGATGVFVSLTCLSPGTFTFEDGASIGCTMDDVGQATGGGSYTLTLSPGQQSITITTPPESSWTIAATYVSERTTEWAVNDNGETYGALNEGGEPDLIAVIATNGNDGFVHAGELAQADGNDQATTFTSPEQALAWQDSMAGKTVSVPVYQNDGETRIGEFTIQY</sequence>
<evidence type="ECO:0000313" key="3">
    <source>
        <dbReference type="Proteomes" id="UP000298424"/>
    </source>
</evidence>
<feature type="transmembrane region" description="Helical" evidence="1">
    <location>
        <begin position="38"/>
        <end position="60"/>
    </location>
</feature>
<dbReference type="RefSeq" id="WP_134572192.1">
    <property type="nucleotide sequence ID" value="NZ_SOGT01000009.1"/>
</dbReference>
<gene>
    <name evidence="2" type="ORF">E3T27_07935</name>
</gene>
<keyword evidence="1" id="KW-1133">Transmembrane helix</keyword>
<keyword evidence="3" id="KW-1185">Reference proteome</keyword>
<protein>
    <submittedName>
        <fullName evidence="2">Uncharacterized protein</fullName>
    </submittedName>
</protein>
<accession>A0A4R8ZF64</accession>
<comment type="caution">
    <text evidence="2">The sequence shown here is derived from an EMBL/GenBank/DDBJ whole genome shotgun (WGS) entry which is preliminary data.</text>
</comment>
<dbReference type="EMBL" id="SOGT01000009">
    <property type="protein sequence ID" value="TFD26189.1"/>
    <property type="molecule type" value="Genomic_DNA"/>
</dbReference>
<organism evidence="2 3">
    <name type="scientific">Cryobacterium lyxosi</name>
    <dbReference type="NCBI Taxonomy" id="1259228"/>
    <lineage>
        <taxon>Bacteria</taxon>
        <taxon>Bacillati</taxon>
        <taxon>Actinomycetota</taxon>
        <taxon>Actinomycetes</taxon>
        <taxon>Micrococcales</taxon>
        <taxon>Microbacteriaceae</taxon>
        <taxon>Cryobacterium</taxon>
    </lineage>
</organism>
<dbReference type="AlphaFoldDB" id="A0A4R8ZF64"/>
<evidence type="ECO:0000313" key="2">
    <source>
        <dbReference type="EMBL" id="TFD26189.1"/>
    </source>
</evidence>
<evidence type="ECO:0000256" key="1">
    <source>
        <dbReference type="SAM" id="Phobius"/>
    </source>
</evidence>
<keyword evidence="1" id="KW-0812">Transmembrane</keyword>
<name>A0A4R8ZF64_9MICO</name>
<dbReference type="Proteomes" id="UP000298424">
    <property type="component" value="Unassembled WGS sequence"/>
</dbReference>